<evidence type="ECO:0000313" key="3">
    <source>
        <dbReference type="Proteomes" id="UP000694300"/>
    </source>
</evidence>
<comment type="caution">
    <text evidence="2">The sequence shown here is derived from an EMBL/GenBank/DDBJ whole genome shotgun (WGS) entry which is preliminary data.</text>
</comment>
<protein>
    <recommendedName>
        <fullName evidence="4">Parallel beta helix pectate lyase-like protein</fullName>
    </recommendedName>
</protein>
<dbReference type="EMBL" id="JADQDF010000001">
    <property type="protein sequence ID" value="MBW0127713.1"/>
    <property type="molecule type" value="Genomic_DNA"/>
</dbReference>
<reference evidence="2 3" key="1">
    <citation type="submission" date="2020-11" db="EMBL/GenBank/DDBJ databases">
        <title>Pseudonocardia abyssalis sp. nov. and Pseudonocardia oceani sp. nov., description and phylogenomic analysis of two novel actinomycetes isolated from the deep Southern Ocean.</title>
        <authorList>
            <person name="Parra J."/>
        </authorList>
    </citation>
    <scope>NUCLEOTIDE SEQUENCE [LARGE SCALE GENOMIC DNA]</scope>
    <source>
        <strain evidence="3">KRD185</strain>
    </source>
</reference>
<evidence type="ECO:0000313" key="2">
    <source>
        <dbReference type="EMBL" id="MBW0127713.1"/>
    </source>
</evidence>
<evidence type="ECO:0000256" key="1">
    <source>
        <dbReference type="SAM" id="SignalP"/>
    </source>
</evidence>
<evidence type="ECO:0008006" key="4">
    <source>
        <dbReference type="Google" id="ProtNLM"/>
    </source>
</evidence>
<dbReference type="InterPro" id="IPR006311">
    <property type="entry name" value="TAT_signal"/>
</dbReference>
<keyword evidence="1" id="KW-0732">Signal</keyword>
<dbReference type="RefSeq" id="WP_218590162.1">
    <property type="nucleotide sequence ID" value="NZ_JADQDE010000025.1"/>
</dbReference>
<name>A0ABS6U666_9PSEU</name>
<keyword evidence="3" id="KW-1185">Reference proteome</keyword>
<organism evidence="2 3">
    <name type="scientific">Pseudonocardia oceani</name>
    <dbReference type="NCBI Taxonomy" id="2792013"/>
    <lineage>
        <taxon>Bacteria</taxon>
        <taxon>Bacillati</taxon>
        <taxon>Actinomycetota</taxon>
        <taxon>Actinomycetes</taxon>
        <taxon>Pseudonocardiales</taxon>
        <taxon>Pseudonocardiaceae</taxon>
        <taxon>Pseudonocardia</taxon>
    </lineage>
</organism>
<proteinExistence type="predicted"/>
<sequence length="422" mass="44700">MDVGREGARRGGRSRRELIRAAAALGALAPVAACAAPAAAAPRTLSAGGPEGVDVREFGTVDTADESFDAYPVFRTAVDQMPEGATLWVPPVPPGQAYRLSAELDVDRHVNIAGSWGRDKNDDNLDEVYGSVLRPIDGDAQQAMTSLVRVRRSWVQLEGIALRGHGASEGSIGLRFSGDGPGRHSHGATARRVVGVEFGAGACFGDWSDHATLDSCALNGNTDGVVFERDNHFDHFVTNSFLDGNARSSVFLPDGVGTDNFAVVRSHLGFSEYGILQEGPGVEERGFSGLVLLASPIEFVSRQHVALGTSGNIRVEGGYWTWDGTPDFPAFSIRNVTHGPIWLAPRLDPGFANPNSPALVEVEGYTNHPVHVLTPLNDFARTVHAGPTGRPVVQGSWARGEVLGSLVAALGEAGLIEDRTTP</sequence>
<dbReference type="Proteomes" id="UP000694300">
    <property type="component" value="Unassembled WGS sequence"/>
</dbReference>
<accession>A0ABS6U666</accession>
<feature type="signal peptide" evidence="1">
    <location>
        <begin position="1"/>
        <end position="35"/>
    </location>
</feature>
<feature type="chain" id="PRO_5045523817" description="Parallel beta helix pectate lyase-like protein" evidence="1">
    <location>
        <begin position="36"/>
        <end position="422"/>
    </location>
</feature>
<gene>
    <name evidence="2" type="ORF">I4I82_08445</name>
</gene>
<dbReference type="PROSITE" id="PS51318">
    <property type="entry name" value="TAT"/>
    <property type="match status" value="1"/>
</dbReference>